<dbReference type="Proteomes" id="UP000215914">
    <property type="component" value="Unassembled WGS sequence"/>
</dbReference>
<comment type="similarity">
    <text evidence="1">Belongs to the plant acyltransferase family.</text>
</comment>
<evidence type="ECO:0000313" key="5">
    <source>
        <dbReference type="Proteomes" id="UP000215914"/>
    </source>
</evidence>
<reference evidence="4" key="2">
    <citation type="submission" date="2020-06" db="EMBL/GenBank/DDBJ databases">
        <title>Helianthus annuus Genome sequencing and assembly Release 2.</title>
        <authorList>
            <person name="Gouzy J."/>
            <person name="Langlade N."/>
            <person name="Munos S."/>
        </authorList>
    </citation>
    <scope>NUCLEOTIDE SEQUENCE</scope>
    <source>
        <tissue evidence="4">Leaves</tissue>
    </source>
</reference>
<evidence type="ECO:0000256" key="1">
    <source>
        <dbReference type="ARBA" id="ARBA00009861"/>
    </source>
</evidence>
<reference evidence="4" key="1">
    <citation type="journal article" date="2017" name="Nature">
        <title>The sunflower genome provides insights into oil metabolism, flowering and Asterid evolution.</title>
        <authorList>
            <person name="Badouin H."/>
            <person name="Gouzy J."/>
            <person name="Grassa C.J."/>
            <person name="Murat F."/>
            <person name="Staton S.E."/>
            <person name="Cottret L."/>
            <person name="Lelandais-Briere C."/>
            <person name="Owens G.L."/>
            <person name="Carrere S."/>
            <person name="Mayjonade B."/>
            <person name="Legrand L."/>
            <person name="Gill N."/>
            <person name="Kane N.C."/>
            <person name="Bowers J.E."/>
            <person name="Hubner S."/>
            <person name="Bellec A."/>
            <person name="Berard A."/>
            <person name="Berges H."/>
            <person name="Blanchet N."/>
            <person name="Boniface M.C."/>
            <person name="Brunel D."/>
            <person name="Catrice O."/>
            <person name="Chaidir N."/>
            <person name="Claudel C."/>
            <person name="Donnadieu C."/>
            <person name="Faraut T."/>
            <person name="Fievet G."/>
            <person name="Helmstetter N."/>
            <person name="King M."/>
            <person name="Knapp S.J."/>
            <person name="Lai Z."/>
            <person name="Le Paslier M.C."/>
            <person name="Lippi Y."/>
            <person name="Lorenzon L."/>
            <person name="Mandel J.R."/>
            <person name="Marage G."/>
            <person name="Marchand G."/>
            <person name="Marquand E."/>
            <person name="Bret-Mestries E."/>
            <person name="Morien E."/>
            <person name="Nambeesan S."/>
            <person name="Nguyen T."/>
            <person name="Pegot-Espagnet P."/>
            <person name="Pouilly N."/>
            <person name="Raftis F."/>
            <person name="Sallet E."/>
            <person name="Schiex T."/>
            <person name="Thomas J."/>
            <person name="Vandecasteele C."/>
            <person name="Vares D."/>
            <person name="Vear F."/>
            <person name="Vautrin S."/>
            <person name="Crespi M."/>
            <person name="Mangin B."/>
            <person name="Burke J.M."/>
            <person name="Salse J."/>
            <person name="Munos S."/>
            <person name="Vincourt P."/>
            <person name="Rieseberg L.H."/>
            <person name="Langlade N.B."/>
        </authorList>
    </citation>
    <scope>NUCLEOTIDE SEQUENCE</scope>
    <source>
        <tissue evidence="4">Leaves</tissue>
    </source>
</reference>
<keyword evidence="3 4" id="KW-0012">Acyltransferase</keyword>
<dbReference type="InterPro" id="IPR023213">
    <property type="entry name" value="CAT-like_dom_sf"/>
</dbReference>
<keyword evidence="2 4" id="KW-0808">Transferase</keyword>
<sequence length="454" mass="50849">MKMNIEKHSSKFIKPLVPTPPSLRYYKISFIDELAPSMDIGIVLFFSENNNDHNTKFVTQLEQSLEKTLPRFYPLAGRYVDETYTIDCNDDEQSLEKTLSRFYPLAGRYVNETYTIDCKDDGVEFIHAKVNIKLQDIIANEKNSKLVDKFIPPKTGEANLLLAIQATMFESGGVALGVRAAHRIVDASTLCTFLSEWAAMNREEHIEITGPGFNTSSLFPGRCFSPGPLQPISDDDMSTKYIRKLYSFSESAISNMKVKANTSTCHHHWSKVQLVSAVIWNALIGVDRANNNPRESVLVQPVNLRGKTASLIPKHSCGNLCVFCATEAGVIETTEELANRLTNNVKEMIHNFSKVDHNSEEGQLRVLNSLSLPNIRESTNLITISSWCKFPFYGIDFGLGTPTWIAPWSMPMVNTTCLMDEARGNGVDAHVFIEVKDVPYFEEALRLQVGSFAA</sequence>
<keyword evidence="5" id="KW-1185">Reference proteome</keyword>
<evidence type="ECO:0000313" key="4">
    <source>
        <dbReference type="EMBL" id="KAF5754875.1"/>
    </source>
</evidence>
<proteinExistence type="inferred from homology"/>
<dbReference type="Gramene" id="mRNA:HanXRQr2_Chr17g0796221">
    <property type="protein sequence ID" value="mRNA:HanXRQr2_Chr17g0796221"/>
    <property type="gene ID" value="HanXRQr2_Chr17g0796221"/>
</dbReference>
<evidence type="ECO:0000256" key="3">
    <source>
        <dbReference type="ARBA" id="ARBA00023315"/>
    </source>
</evidence>
<dbReference type="GO" id="GO:0050636">
    <property type="term" value="F:vinorine synthase activity"/>
    <property type="evidence" value="ECO:0007669"/>
    <property type="project" value="UniProtKB-EC"/>
</dbReference>
<dbReference type="Gene3D" id="3.30.559.10">
    <property type="entry name" value="Chloramphenicol acetyltransferase-like domain"/>
    <property type="match status" value="3"/>
</dbReference>
<dbReference type="Pfam" id="PF02458">
    <property type="entry name" value="Transferase"/>
    <property type="match status" value="2"/>
</dbReference>
<name>A0A9K3DGG7_HELAN</name>
<comment type="caution">
    <text evidence="4">The sequence shown here is derived from an EMBL/GenBank/DDBJ whole genome shotgun (WGS) entry which is preliminary data.</text>
</comment>
<dbReference type="EC" id="2.3.1.160" evidence="4"/>
<accession>A0A9K3DGG7</accession>
<gene>
    <name evidence="4" type="ORF">HanXRQr2_Chr17g0796221</name>
</gene>
<dbReference type="PANTHER" id="PTHR31623">
    <property type="entry name" value="F21J9.9"/>
    <property type="match status" value="1"/>
</dbReference>
<protein>
    <submittedName>
        <fullName evidence="4">Vinorine synthase</fullName>
        <ecNumber evidence="4">2.3.1.160</ecNumber>
    </submittedName>
</protein>
<dbReference type="PANTHER" id="PTHR31623:SF70">
    <property type="entry name" value="TRANSFERASE, CHLORAMPHENICOL ACETYLTRANSFERASE-LIKE DOMAIN PROTEIN"/>
    <property type="match status" value="1"/>
</dbReference>
<dbReference type="EMBL" id="MNCJ02000332">
    <property type="protein sequence ID" value="KAF5754875.1"/>
    <property type="molecule type" value="Genomic_DNA"/>
</dbReference>
<organism evidence="4 5">
    <name type="scientific">Helianthus annuus</name>
    <name type="common">Common sunflower</name>
    <dbReference type="NCBI Taxonomy" id="4232"/>
    <lineage>
        <taxon>Eukaryota</taxon>
        <taxon>Viridiplantae</taxon>
        <taxon>Streptophyta</taxon>
        <taxon>Embryophyta</taxon>
        <taxon>Tracheophyta</taxon>
        <taxon>Spermatophyta</taxon>
        <taxon>Magnoliopsida</taxon>
        <taxon>eudicotyledons</taxon>
        <taxon>Gunneridae</taxon>
        <taxon>Pentapetalae</taxon>
        <taxon>asterids</taxon>
        <taxon>campanulids</taxon>
        <taxon>Asterales</taxon>
        <taxon>Asteraceae</taxon>
        <taxon>Asteroideae</taxon>
        <taxon>Heliantheae alliance</taxon>
        <taxon>Heliantheae</taxon>
        <taxon>Helianthus</taxon>
    </lineage>
</organism>
<dbReference type="AlphaFoldDB" id="A0A9K3DGG7"/>
<evidence type="ECO:0000256" key="2">
    <source>
        <dbReference type="ARBA" id="ARBA00022679"/>
    </source>
</evidence>